<dbReference type="Gene3D" id="3.40.140.10">
    <property type="entry name" value="Cytidine Deaminase, domain 2"/>
    <property type="match status" value="1"/>
</dbReference>
<accession>A0A8J6NQC5</accession>
<comment type="caution">
    <text evidence="4">The sequence shown here is derived from an EMBL/GenBank/DDBJ whole genome shotgun (WGS) entry which is preliminary data.</text>
</comment>
<evidence type="ECO:0000256" key="3">
    <source>
        <dbReference type="HAMAP-Rule" id="MF_00187"/>
    </source>
</evidence>
<feature type="active site" description="Cysteine persulfide intermediate" evidence="3">
    <location>
        <position position="101"/>
    </location>
</feature>
<name>A0A8J6NQC5_9BACT</name>
<dbReference type="AlphaFoldDB" id="A0A8J6NQC5"/>
<evidence type="ECO:0000256" key="1">
    <source>
        <dbReference type="ARBA" id="ARBA00022490"/>
    </source>
</evidence>
<dbReference type="EMBL" id="JACNJH010000119">
    <property type="protein sequence ID" value="MBC8361061.1"/>
    <property type="molecule type" value="Genomic_DNA"/>
</dbReference>
<dbReference type="GO" id="GO:0005737">
    <property type="term" value="C:cytoplasm"/>
    <property type="evidence" value="ECO:0007669"/>
    <property type="project" value="UniProtKB-SubCell"/>
</dbReference>
<dbReference type="InterPro" id="IPR003786">
    <property type="entry name" value="FdhD"/>
</dbReference>
<proteinExistence type="inferred from homology"/>
<evidence type="ECO:0000313" key="5">
    <source>
        <dbReference type="Proteomes" id="UP000603434"/>
    </source>
</evidence>
<sequence>MKWDKASSCSLEYELIAEEPLSIRVAGKPYAVVMRTPGDELAHAAGFCLAEGIVDTPDDVATLSCCEGTDHNTVTVTLSRPRRNSVADLLDRRGFISQTSCGICGKQIVKDLQQLMRPFSDNTRIDSNRALACLESLTRYQPLRTKTRASHAAALYASDFELLVAAEDVGRHNALDKAIGKLFLDRRLHKAVLGVLSSRISYELVQKAARAGIPIILAVSRPTSLAVELAADLNMTLACLADKSGLLIFCNEQRLKR</sequence>
<protein>
    <recommendedName>
        <fullName evidence="3">Sulfur carrier protein FdhD</fullName>
    </recommendedName>
</protein>
<evidence type="ECO:0000313" key="4">
    <source>
        <dbReference type="EMBL" id="MBC8361061.1"/>
    </source>
</evidence>
<dbReference type="PANTHER" id="PTHR30592">
    <property type="entry name" value="FORMATE DEHYDROGENASE"/>
    <property type="match status" value="1"/>
</dbReference>
<comment type="caution">
    <text evidence="3">Lacks conserved residue(s) required for the propagation of feature annotation.</text>
</comment>
<dbReference type="InterPro" id="IPR016193">
    <property type="entry name" value="Cytidine_deaminase-like"/>
</dbReference>
<comment type="function">
    <text evidence="3">Required for formate dehydrogenase (FDH) activity. Acts as a sulfur carrier protein that transfers sulfur from IscS to the molybdenum cofactor prior to its insertion into FDH.</text>
</comment>
<dbReference type="PANTHER" id="PTHR30592:SF1">
    <property type="entry name" value="SULFUR CARRIER PROTEIN FDHD"/>
    <property type="match status" value="1"/>
</dbReference>
<dbReference type="SUPFAM" id="SSF53927">
    <property type="entry name" value="Cytidine deaminase-like"/>
    <property type="match status" value="1"/>
</dbReference>
<reference evidence="4 5" key="1">
    <citation type="submission" date="2020-08" db="EMBL/GenBank/DDBJ databases">
        <title>Bridging the membrane lipid divide: bacteria of the FCB group superphylum have the potential to synthesize archaeal ether lipids.</title>
        <authorList>
            <person name="Villanueva L."/>
            <person name="Von Meijenfeldt F.A.B."/>
            <person name="Westbye A.B."/>
            <person name="Yadav S."/>
            <person name="Hopmans E.C."/>
            <person name="Dutilh B.E."/>
            <person name="Sinninghe Damste J.S."/>
        </authorList>
    </citation>
    <scope>NUCLEOTIDE SEQUENCE [LARGE SCALE GENOMIC DNA]</scope>
    <source>
        <strain evidence="4">NIOZ-UU30</strain>
    </source>
</reference>
<dbReference type="GO" id="GO:0006777">
    <property type="term" value="P:Mo-molybdopterin cofactor biosynthetic process"/>
    <property type="evidence" value="ECO:0007669"/>
    <property type="project" value="UniProtKB-UniRule"/>
</dbReference>
<dbReference type="NCBIfam" id="TIGR00129">
    <property type="entry name" value="fdhD_narQ"/>
    <property type="match status" value="1"/>
</dbReference>
<dbReference type="GO" id="GO:0016783">
    <property type="term" value="F:sulfurtransferase activity"/>
    <property type="evidence" value="ECO:0007669"/>
    <property type="project" value="InterPro"/>
</dbReference>
<dbReference type="Pfam" id="PF02634">
    <property type="entry name" value="FdhD-NarQ"/>
    <property type="match status" value="1"/>
</dbReference>
<gene>
    <name evidence="3 4" type="primary">fdhD</name>
    <name evidence="4" type="ORF">H8E23_06665</name>
</gene>
<dbReference type="PIRSF" id="PIRSF015626">
    <property type="entry name" value="FdhD"/>
    <property type="match status" value="1"/>
</dbReference>
<keyword evidence="2 3" id="KW-0501">Molybdenum cofactor biosynthesis</keyword>
<evidence type="ECO:0000256" key="2">
    <source>
        <dbReference type="ARBA" id="ARBA00023150"/>
    </source>
</evidence>
<dbReference type="GO" id="GO:0097163">
    <property type="term" value="F:sulfur carrier activity"/>
    <property type="evidence" value="ECO:0007669"/>
    <property type="project" value="UniProtKB-UniRule"/>
</dbReference>
<comment type="subcellular location">
    <subcellularLocation>
        <location evidence="3">Cytoplasm</location>
    </subcellularLocation>
</comment>
<dbReference type="HAMAP" id="MF_00187">
    <property type="entry name" value="FdhD"/>
    <property type="match status" value="1"/>
</dbReference>
<dbReference type="Proteomes" id="UP000603434">
    <property type="component" value="Unassembled WGS sequence"/>
</dbReference>
<dbReference type="Gene3D" id="3.10.20.10">
    <property type="match status" value="1"/>
</dbReference>
<organism evidence="4 5">
    <name type="scientific">Candidatus Desulfatibia profunda</name>
    <dbReference type="NCBI Taxonomy" id="2841695"/>
    <lineage>
        <taxon>Bacteria</taxon>
        <taxon>Pseudomonadati</taxon>
        <taxon>Thermodesulfobacteriota</taxon>
        <taxon>Desulfobacteria</taxon>
        <taxon>Desulfobacterales</taxon>
        <taxon>Desulfobacterales incertae sedis</taxon>
        <taxon>Candidatus Desulfatibia</taxon>
    </lineage>
</organism>
<comment type="similarity">
    <text evidence="3">Belongs to the FdhD family.</text>
</comment>
<keyword evidence="1 3" id="KW-0963">Cytoplasm</keyword>